<dbReference type="PANTHER" id="PTHR43155">
    <property type="entry name" value="CYCLIC DI-GMP PHOSPHODIESTERASE PA4108-RELATED"/>
    <property type="match status" value="1"/>
</dbReference>
<reference evidence="2 3" key="1">
    <citation type="submission" date="2018-09" db="EMBL/GenBank/DDBJ databases">
        <title>Cohnella cavernae sp. nov., isolated from a karst cave.</title>
        <authorList>
            <person name="Zhu H."/>
        </authorList>
    </citation>
    <scope>NUCLEOTIDE SEQUENCE [LARGE SCALE GENOMIC DNA]</scope>
    <source>
        <strain evidence="2 3">K2E09-144</strain>
    </source>
</reference>
<dbReference type="InterPro" id="IPR037522">
    <property type="entry name" value="HD_GYP_dom"/>
</dbReference>
<dbReference type="SUPFAM" id="SSF109604">
    <property type="entry name" value="HD-domain/PDEase-like"/>
    <property type="match status" value="1"/>
</dbReference>
<evidence type="ECO:0000259" key="1">
    <source>
        <dbReference type="PROSITE" id="PS51832"/>
    </source>
</evidence>
<dbReference type="Proteomes" id="UP000266340">
    <property type="component" value="Unassembled WGS sequence"/>
</dbReference>
<dbReference type="AlphaFoldDB" id="A0A398CFP6"/>
<dbReference type="EMBL" id="QXJM01000039">
    <property type="protein sequence ID" value="RIE02016.1"/>
    <property type="molecule type" value="Genomic_DNA"/>
</dbReference>
<dbReference type="PANTHER" id="PTHR43155:SF2">
    <property type="entry name" value="CYCLIC DI-GMP PHOSPHODIESTERASE PA4108"/>
    <property type="match status" value="1"/>
</dbReference>
<organism evidence="2 3">
    <name type="scientific">Cohnella faecalis</name>
    <dbReference type="NCBI Taxonomy" id="2315694"/>
    <lineage>
        <taxon>Bacteria</taxon>
        <taxon>Bacillati</taxon>
        <taxon>Bacillota</taxon>
        <taxon>Bacilli</taxon>
        <taxon>Bacillales</taxon>
        <taxon>Paenibacillaceae</taxon>
        <taxon>Cohnella</taxon>
    </lineage>
</organism>
<dbReference type="CDD" id="cd00077">
    <property type="entry name" value="HDc"/>
    <property type="match status" value="1"/>
</dbReference>
<evidence type="ECO:0000313" key="2">
    <source>
        <dbReference type="EMBL" id="RIE02016.1"/>
    </source>
</evidence>
<gene>
    <name evidence="2" type="ORF">D3H35_14720</name>
</gene>
<feature type="domain" description="HD-GYP" evidence="1">
    <location>
        <begin position="181"/>
        <end position="370"/>
    </location>
</feature>
<comment type="caution">
    <text evidence="2">The sequence shown here is derived from an EMBL/GenBank/DDBJ whole genome shotgun (WGS) entry which is preliminary data.</text>
</comment>
<dbReference type="Pfam" id="PF13487">
    <property type="entry name" value="HD_5"/>
    <property type="match status" value="1"/>
</dbReference>
<keyword evidence="3" id="KW-1185">Reference proteome</keyword>
<protein>
    <submittedName>
        <fullName evidence="2">HD domain-containing protein</fullName>
    </submittedName>
</protein>
<proteinExistence type="predicted"/>
<accession>A0A398CFP6</accession>
<dbReference type="Gene3D" id="1.10.3210.10">
    <property type="entry name" value="Hypothetical protein af1432"/>
    <property type="match status" value="1"/>
</dbReference>
<sequence>MPAIGRSSRKPGIPPSPTRRAARLFLLDVSTRIDSLCHNFQYLFKKVRDGDRMREVYVSHLEPGDVLDKPVFARNGVVMLEEGTVLTEPYIQSLKRIGIDRVRLRSRKPGVAWPEDANDRSGETESEYRLPDISALKSDVRAREDAVRLATAFADSDLGLGRMSMPFPVEVFRKQFREIVMGIVSQPAFAEELGVLYLTDRQLFEHSLQVALCSDIIGTIRNFDASRRYALTLGAMFSDIGMTRLPTELLKLPRELKDPERAIIKRHTTDGYRLLTRMKEMPAESAKCALLHHERYQGGGYPLALKNSDIPEYAQIVGLADVYNALLSPRHHRQPYAREEALEYLYAAGNWEFEAQLIRLFLNSVKGSSS</sequence>
<name>A0A398CFP6_9BACL</name>
<dbReference type="SMART" id="SM00471">
    <property type="entry name" value="HDc"/>
    <property type="match status" value="1"/>
</dbReference>
<evidence type="ECO:0000313" key="3">
    <source>
        <dbReference type="Proteomes" id="UP000266340"/>
    </source>
</evidence>
<dbReference type="PROSITE" id="PS51832">
    <property type="entry name" value="HD_GYP"/>
    <property type="match status" value="1"/>
</dbReference>
<dbReference type="InterPro" id="IPR003607">
    <property type="entry name" value="HD/PDEase_dom"/>
</dbReference>